<evidence type="ECO:0000313" key="2">
    <source>
        <dbReference type="EMBL" id="WZX00037.1"/>
    </source>
</evidence>
<feature type="domain" description="Peptidoglycan binding-like" evidence="1">
    <location>
        <begin position="110"/>
        <end position="158"/>
    </location>
</feature>
<dbReference type="SUPFAM" id="SSF47090">
    <property type="entry name" value="PGBD-like"/>
    <property type="match status" value="1"/>
</dbReference>
<evidence type="ECO:0000259" key="1">
    <source>
        <dbReference type="Pfam" id="PF01471"/>
    </source>
</evidence>
<gene>
    <name evidence="2" type="ORF">PCC79_07585</name>
</gene>
<organism evidence="2 3">
    <name type="scientific">Propioniciclava soli</name>
    <dbReference type="NCBI Taxonomy" id="2775081"/>
    <lineage>
        <taxon>Bacteria</taxon>
        <taxon>Bacillati</taxon>
        <taxon>Actinomycetota</taxon>
        <taxon>Actinomycetes</taxon>
        <taxon>Propionibacteriales</taxon>
        <taxon>Propionibacteriaceae</taxon>
        <taxon>Propioniciclava</taxon>
    </lineage>
</organism>
<dbReference type="Gene3D" id="1.10.101.10">
    <property type="entry name" value="PGBD-like superfamily/PGBD"/>
    <property type="match status" value="1"/>
</dbReference>
<dbReference type="InterPro" id="IPR036365">
    <property type="entry name" value="PGBD-like_sf"/>
</dbReference>
<dbReference type="InterPro" id="IPR002477">
    <property type="entry name" value="Peptidoglycan-bd-like"/>
</dbReference>
<dbReference type="Proteomes" id="UP001434337">
    <property type="component" value="Chromosome"/>
</dbReference>
<proteinExistence type="predicted"/>
<sequence length="340" mass="34185">MTGALALGVATGWAGAELFRPSADAVGSADHVLVEVTEGEVGASIHLNTVVTWPATHTVENAAAGMVTAVDTDGTSPVDQGHTLYRVDLRPIVAARGVVPAFRAIEEGVRGDDVAQVQTMLGELGFLEGAADGRVDARTTRAIRAWQRSLGVPVTGAVAPGDVVFLPTLPARVRLDPAVVQVGHRLAGGEAAISVLQDAPAFTLPVAASQAVLIPPGTQVQVTAPDGSSWPATAEAARPGESPDVFSIALTGEAGGPVCADACASVPVAGESRLAATVVTVAQQSGLVVPTAAIVTGADGSPAVLDDQGGLRSVQVIASARGMSLIEGVPLGTPVQVRRP</sequence>
<name>A0ABZ3CBQ9_9ACTN</name>
<dbReference type="Pfam" id="PF01471">
    <property type="entry name" value="PG_binding_1"/>
    <property type="match status" value="1"/>
</dbReference>
<dbReference type="RefSeq" id="WP_342373449.1">
    <property type="nucleotide sequence ID" value="NZ_CP115965.1"/>
</dbReference>
<evidence type="ECO:0000313" key="3">
    <source>
        <dbReference type="Proteomes" id="UP001434337"/>
    </source>
</evidence>
<reference evidence="2 3" key="1">
    <citation type="journal article" date="2023" name="Environ Microbiome">
        <title>A coral-associated actinobacterium mitigates coral bleaching under heat stress.</title>
        <authorList>
            <person name="Li J."/>
            <person name="Zou Y."/>
            <person name="Li Q."/>
            <person name="Zhang J."/>
            <person name="Bourne D.G."/>
            <person name="Lyu Y."/>
            <person name="Liu C."/>
            <person name="Zhang S."/>
        </authorList>
    </citation>
    <scope>NUCLEOTIDE SEQUENCE [LARGE SCALE GENOMIC DNA]</scope>
    <source>
        <strain evidence="2 3">SCSIO 13291</strain>
    </source>
</reference>
<protein>
    <submittedName>
        <fullName evidence="2">Peptidoglycan-binding domain-containing protein</fullName>
    </submittedName>
</protein>
<dbReference type="InterPro" id="IPR036366">
    <property type="entry name" value="PGBDSf"/>
</dbReference>
<dbReference type="EMBL" id="CP115965">
    <property type="protein sequence ID" value="WZX00037.1"/>
    <property type="molecule type" value="Genomic_DNA"/>
</dbReference>
<keyword evidence="3" id="KW-1185">Reference proteome</keyword>
<accession>A0ABZ3CBQ9</accession>